<gene>
    <name evidence="2" type="ORF">KL771_10730</name>
</gene>
<evidence type="ECO:0000313" key="2">
    <source>
        <dbReference type="EMBL" id="MBT9289934.1"/>
    </source>
</evidence>
<dbReference type="Proteomes" id="UP000766595">
    <property type="component" value="Unassembled WGS sequence"/>
</dbReference>
<dbReference type="InterPro" id="IPR006311">
    <property type="entry name" value="TAT_signal"/>
</dbReference>
<keyword evidence="3" id="KW-1185">Reference proteome</keyword>
<dbReference type="Gene3D" id="3.40.50.1820">
    <property type="entry name" value="alpha/beta hydrolase"/>
    <property type="match status" value="1"/>
</dbReference>
<dbReference type="RefSeq" id="WP_261968562.1">
    <property type="nucleotide sequence ID" value="NZ_JAHHZF010000005.1"/>
</dbReference>
<dbReference type="SUPFAM" id="SSF53474">
    <property type="entry name" value="alpha/beta-Hydrolases"/>
    <property type="match status" value="1"/>
</dbReference>
<name>A0A947DA78_9HYPH</name>
<dbReference type="AlphaFoldDB" id="A0A947DA78"/>
<protein>
    <submittedName>
        <fullName evidence="2">Lipase family protein</fullName>
    </submittedName>
</protein>
<reference evidence="2 3" key="1">
    <citation type="submission" date="2021-06" db="EMBL/GenBank/DDBJ databases">
        <authorList>
            <person name="Grouzdev D.S."/>
            <person name="Koziaeva V."/>
        </authorList>
    </citation>
    <scope>NUCLEOTIDE SEQUENCE [LARGE SCALE GENOMIC DNA]</scope>
    <source>
        <strain evidence="2 3">22</strain>
    </source>
</reference>
<comment type="caution">
    <text evidence="2">The sequence shown here is derived from an EMBL/GenBank/DDBJ whole genome shotgun (WGS) entry which is preliminary data.</text>
</comment>
<feature type="region of interest" description="Disordered" evidence="1">
    <location>
        <begin position="1"/>
        <end position="22"/>
    </location>
</feature>
<evidence type="ECO:0000313" key="3">
    <source>
        <dbReference type="Proteomes" id="UP000766595"/>
    </source>
</evidence>
<organism evidence="2 3">
    <name type="scientific">Prosthecodimorpha staleyi</name>
    <dbReference type="NCBI Taxonomy" id="2840188"/>
    <lineage>
        <taxon>Bacteria</taxon>
        <taxon>Pseudomonadati</taxon>
        <taxon>Pseudomonadota</taxon>
        <taxon>Alphaproteobacteria</taxon>
        <taxon>Hyphomicrobiales</taxon>
        <taxon>Ancalomicrobiaceae</taxon>
        <taxon>Prosthecodimorpha</taxon>
    </lineage>
</organism>
<dbReference type="EMBL" id="JAHHZF010000005">
    <property type="protein sequence ID" value="MBT9289934.1"/>
    <property type="molecule type" value="Genomic_DNA"/>
</dbReference>
<dbReference type="PROSITE" id="PS51318">
    <property type="entry name" value="TAT"/>
    <property type="match status" value="1"/>
</dbReference>
<dbReference type="InterPro" id="IPR029058">
    <property type="entry name" value="AB_hydrolase_fold"/>
</dbReference>
<sequence>MTASSTQFPQSGSAAGPTRGRVPIAGSRRDLLKGACAVAAGLSWVGAARADGTTKAKGLIDATARVTAARLDAMVAEAFPHFNRPVILPAFDARRHGARYDVDLHRLVTTTTVPETGETVKISGLLALPVGVTGPLPVVSWQHGTILSFDQVPSNMVLLADPAYRMSDEKDSLETLFNIQRFAAQGYAVIAADYLGKGPFRAGRGEAYAVKDATVRTCLDILETGLEAMKSLKAEPGRLFLNGWSQGALNTQWLHQDLRRQSRSITASAVQSPFNDLTESWRYWAGAQTFPPLEGAKDYPAAPNWISLCMIIALGSYQQYYGLDGLIKSATRPEFHDLALKYWADYALDFDRSKPFPSGETLLVPGFFDRFTDDRNSAFLRQIGLNIANVQRYDAPIRFYYGLADEAIRPAMSRRALAAGGRFASGAAVAGASHRGTFLASLYGDGSTLDGQENVVDWFTSLNK</sequence>
<evidence type="ECO:0000256" key="1">
    <source>
        <dbReference type="SAM" id="MobiDB-lite"/>
    </source>
</evidence>
<feature type="compositionally biased region" description="Polar residues" evidence="1">
    <location>
        <begin position="1"/>
        <end position="13"/>
    </location>
</feature>
<proteinExistence type="predicted"/>
<accession>A0A947DA78</accession>